<name>A0A9D2PPP8_9FIRM</name>
<dbReference type="EMBL" id="DWVZ01000120">
    <property type="protein sequence ID" value="HJC63740.1"/>
    <property type="molecule type" value="Genomic_DNA"/>
</dbReference>
<comment type="caution">
    <text evidence="1">The sequence shown here is derived from an EMBL/GenBank/DDBJ whole genome shotgun (WGS) entry which is preliminary data.</text>
</comment>
<gene>
    <name evidence="1" type="ORF">H9753_08995</name>
</gene>
<evidence type="ECO:0000313" key="2">
    <source>
        <dbReference type="Proteomes" id="UP000823886"/>
    </source>
</evidence>
<organism evidence="1 2">
    <name type="scientific">Candidatus Blautia merdavium</name>
    <dbReference type="NCBI Taxonomy" id="2838494"/>
    <lineage>
        <taxon>Bacteria</taxon>
        <taxon>Bacillati</taxon>
        <taxon>Bacillota</taxon>
        <taxon>Clostridia</taxon>
        <taxon>Lachnospirales</taxon>
        <taxon>Lachnospiraceae</taxon>
        <taxon>Blautia</taxon>
    </lineage>
</organism>
<accession>A0A9D2PPP8</accession>
<sequence length="82" mass="9630">MRKYYDEQKNQLAELYCNCCGKKIKTENGTIMEGVFPAHVLWGYFSGKDGERHQFDLCEDCYDKWVAAFQIPPETELENELL</sequence>
<dbReference type="AlphaFoldDB" id="A0A9D2PPP8"/>
<proteinExistence type="predicted"/>
<dbReference type="Proteomes" id="UP000823886">
    <property type="component" value="Unassembled WGS sequence"/>
</dbReference>
<reference evidence="1" key="2">
    <citation type="submission" date="2021-04" db="EMBL/GenBank/DDBJ databases">
        <authorList>
            <person name="Gilroy R."/>
        </authorList>
    </citation>
    <scope>NUCLEOTIDE SEQUENCE</scope>
    <source>
        <strain evidence="1">ChiBcec2-3848</strain>
    </source>
</reference>
<reference evidence="1" key="1">
    <citation type="journal article" date="2021" name="PeerJ">
        <title>Extensive microbial diversity within the chicken gut microbiome revealed by metagenomics and culture.</title>
        <authorList>
            <person name="Gilroy R."/>
            <person name="Ravi A."/>
            <person name="Getino M."/>
            <person name="Pursley I."/>
            <person name="Horton D.L."/>
            <person name="Alikhan N.F."/>
            <person name="Baker D."/>
            <person name="Gharbi K."/>
            <person name="Hall N."/>
            <person name="Watson M."/>
            <person name="Adriaenssens E.M."/>
            <person name="Foster-Nyarko E."/>
            <person name="Jarju S."/>
            <person name="Secka A."/>
            <person name="Antonio M."/>
            <person name="Oren A."/>
            <person name="Chaudhuri R.R."/>
            <person name="La Ragione R."/>
            <person name="Hildebrand F."/>
            <person name="Pallen M.J."/>
        </authorList>
    </citation>
    <scope>NUCLEOTIDE SEQUENCE</scope>
    <source>
        <strain evidence="1">ChiBcec2-3848</strain>
    </source>
</reference>
<protein>
    <submittedName>
        <fullName evidence="1">Uncharacterized protein</fullName>
    </submittedName>
</protein>
<evidence type="ECO:0000313" key="1">
    <source>
        <dbReference type="EMBL" id="HJC63740.1"/>
    </source>
</evidence>